<feature type="compositionally biased region" description="Polar residues" evidence="1">
    <location>
        <begin position="53"/>
        <end position="64"/>
    </location>
</feature>
<keyword evidence="3" id="KW-1185">Reference proteome</keyword>
<protein>
    <submittedName>
        <fullName evidence="2">Uncharacterized protein</fullName>
    </submittedName>
</protein>
<reference evidence="2" key="1">
    <citation type="submission" date="2020-10" db="EMBL/GenBank/DDBJ databases">
        <authorList>
            <person name="Kikuchi T."/>
        </authorList>
    </citation>
    <scope>NUCLEOTIDE SEQUENCE</scope>
    <source>
        <strain evidence="2">NKZ352</strain>
    </source>
</reference>
<proteinExistence type="predicted"/>
<organism evidence="2 3">
    <name type="scientific">Caenorhabditis auriculariae</name>
    <dbReference type="NCBI Taxonomy" id="2777116"/>
    <lineage>
        <taxon>Eukaryota</taxon>
        <taxon>Metazoa</taxon>
        <taxon>Ecdysozoa</taxon>
        <taxon>Nematoda</taxon>
        <taxon>Chromadorea</taxon>
        <taxon>Rhabditida</taxon>
        <taxon>Rhabditina</taxon>
        <taxon>Rhabditomorpha</taxon>
        <taxon>Rhabditoidea</taxon>
        <taxon>Rhabditidae</taxon>
        <taxon>Peloderinae</taxon>
        <taxon>Caenorhabditis</taxon>
    </lineage>
</organism>
<dbReference type="Proteomes" id="UP000835052">
    <property type="component" value="Unassembled WGS sequence"/>
</dbReference>
<evidence type="ECO:0000256" key="1">
    <source>
        <dbReference type="SAM" id="MobiDB-lite"/>
    </source>
</evidence>
<sequence>MLYRKIREPQLITVTVTIFCQPGKPPKFASCRLNSSEINEKLLSKGGKEKQETCQSSPKSQNATGPHPMKCDHTCQRTPEKANSTPNDRHVYIEIRKKNQGDFVWDHQHTVDFSSHTFHQPPD</sequence>
<evidence type="ECO:0000313" key="3">
    <source>
        <dbReference type="Proteomes" id="UP000835052"/>
    </source>
</evidence>
<feature type="compositionally biased region" description="Basic and acidic residues" evidence="1">
    <location>
        <begin position="69"/>
        <end position="80"/>
    </location>
</feature>
<feature type="region of interest" description="Disordered" evidence="1">
    <location>
        <begin position="43"/>
        <end position="89"/>
    </location>
</feature>
<dbReference type="EMBL" id="CAJGYM010000001">
    <property type="protein sequence ID" value="CAD6184920.1"/>
    <property type="molecule type" value="Genomic_DNA"/>
</dbReference>
<dbReference type="AlphaFoldDB" id="A0A8S1GTD6"/>
<accession>A0A8S1GTD6</accession>
<name>A0A8S1GTD6_9PELO</name>
<evidence type="ECO:0000313" key="2">
    <source>
        <dbReference type="EMBL" id="CAD6184920.1"/>
    </source>
</evidence>
<comment type="caution">
    <text evidence="2">The sequence shown here is derived from an EMBL/GenBank/DDBJ whole genome shotgun (WGS) entry which is preliminary data.</text>
</comment>
<gene>
    <name evidence="2" type="ORF">CAUJ_LOCUS839</name>
</gene>
<feature type="compositionally biased region" description="Basic and acidic residues" evidence="1">
    <location>
        <begin position="43"/>
        <end position="52"/>
    </location>
</feature>